<evidence type="ECO:0000259" key="2">
    <source>
        <dbReference type="Pfam" id="PF13439"/>
    </source>
</evidence>
<dbReference type="InterPro" id="IPR028098">
    <property type="entry name" value="Glyco_trans_4-like_N"/>
</dbReference>
<dbReference type="InterPro" id="IPR001296">
    <property type="entry name" value="Glyco_trans_1"/>
</dbReference>
<name>A0A7C4CDP4_UNCW3</name>
<dbReference type="PANTHER" id="PTHR45947:SF3">
    <property type="entry name" value="SULFOQUINOVOSYL TRANSFERASE SQD2"/>
    <property type="match status" value="1"/>
</dbReference>
<gene>
    <name evidence="3" type="ORF">ENS41_05275</name>
</gene>
<evidence type="ECO:0000313" key="3">
    <source>
        <dbReference type="EMBL" id="HGK28348.1"/>
    </source>
</evidence>
<protein>
    <submittedName>
        <fullName evidence="3">Glycosyltransferase family 1 protein</fullName>
    </submittedName>
</protein>
<sequence length="377" mass="41272">MRVLVVNWRCIRNPLAGGAEVYFQEVFSRLAGRGHAVTLLAERFAGSAAEEMIDGIRVIRAGGKWTFNFTAGRLVGRLADSLGADVVVDDLNKIPFFSPWHTRKPVLAILMHLFRGSIFREALPPLAAYVWLTETMIPLAYRNCRFAVLSESSKQDTVRVGIRPEQITIIPPGTDFARFRPDPTARRDTSDSAVSPAVPVVLHVGRLKRYKSADHLLRAARLLKDKGLAFRVVILGDGDDAPRLRALAAKLGLGEQVEFTGFVPESEKVSWYRRAALLVESSAKEGWGLIVMEANACGLPVVVADSPGLRDSSRDGVNGLMYRYGDIPALAERIERLLTDAALRGRLGAQALGWARQWTWDAAADKMEAAVAQSAGG</sequence>
<dbReference type="CDD" id="cd03801">
    <property type="entry name" value="GT4_PimA-like"/>
    <property type="match status" value="1"/>
</dbReference>
<dbReference type="InterPro" id="IPR050194">
    <property type="entry name" value="Glycosyltransferase_grp1"/>
</dbReference>
<keyword evidence="3" id="KW-0808">Transferase</keyword>
<comment type="caution">
    <text evidence="3">The sequence shown here is derived from an EMBL/GenBank/DDBJ whole genome shotgun (WGS) entry which is preliminary data.</text>
</comment>
<dbReference type="GO" id="GO:0016758">
    <property type="term" value="F:hexosyltransferase activity"/>
    <property type="evidence" value="ECO:0007669"/>
    <property type="project" value="TreeGrafter"/>
</dbReference>
<dbReference type="Gene3D" id="3.40.50.2000">
    <property type="entry name" value="Glycogen Phosphorylase B"/>
    <property type="match status" value="2"/>
</dbReference>
<dbReference type="Pfam" id="PF13439">
    <property type="entry name" value="Glyco_transf_4"/>
    <property type="match status" value="1"/>
</dbReference>
<evidence type="ECO:0000259" key="1">
    <source>
        <dbReference type="Pfam" id="PF00534"/>
    </source>
</evidence>
<feature type="domain" description="Glycosyl transferase family 1" evidence="1">
    <location>
        <begin position="198"/>
        <end position="351"/>
    </location>
</feature>
<dbReference type="PANTHER" id="PTHR45947">
    <property type="entry name" value="SULFOQUINOVOSYL TRANSFERASE SQD2"/>
    <property type="match status" value="1"/>
</dbReference>
<dbReference type="AlphaFoldDB" id="A0A7C4CDP4"/>
<dbReference type="SUPFAM" id="SSF53756">
    <property type="entry name" value="UDP-Glycosyltransferase/glycogen phosphorylase"/>
    <property type="match status" value="1"/>
</dbReference>
<dbReference type="Pfam" id="PF00534">
    <property type="entry name" value="Glycos_transf_1"/>
    <property type="match status" value="1"/>
</dbReference>
<reference evidence="3" key="1">
    <citation type="journal article" date="2020" name="mSystems">
        <title>Genome- and Community-Level Interaction Insights into Carbon Utilization and Element Cycling Functions of Hydrothermarchaeota in Hydrothermal Sediment.</title>
        <authorList>
            <person name="Zhou Z."/>
            <person name="Liu Y."/>
            <person name="Xu W."/>
            <person name="Pan J."/>
            <person name="Luo Z.H."/>
            <person name="Li M."/>
        </authorList>
    </citation>
    <scope>NUCLEOTIDE SEQUENCE [LARGE SCALE GENOMIC DNA]</scope>
    <source>
        <strain evidence="3">SpSt-488</strain>
    </source>
</reference>
<organism evidence="3">
    <name type="scientific">candidate division WOR-3 bacterium</name>
    <dbReference type="NCBI Taxonomy" id="2052148"/>
    <lineage>
        <taxon>Bacteria</taxon>
        <taxon>Bacteria division WOR-3</taxon>
    </lineage>
</organism>
<dbReference type="EMBL" id="DSUT01000108">
    <property type="protein sequence ID" value="HGK28348.1"/>
    <property type="molecule type" value="Genomic_DNA"/>
</dbReference>
<accession>A0A7C4CDP4</accession>
<feature type="domain" description="Glycosyltransferase subfamily 4-like N-terminal" evidence="2">
    <location>
        <begin position="17"/>
        <end position="178"/>
    </location>
</feature>
<proteinExistence type="predicted"/>